<dbReference type="Gene3D" id="1.25.10.10">
    <property type="entry name" value="Leucine-rich Repeat Variant"/>
    <property type="match status" value="1"/>
</dbReference>
<dbReference type="InterPro" id="IPR011989">
    <property type="entry name" value="ARM-like"/>
</dbReference>
<proteinExistence type="predicted"/>
<dbReference type="Pfam" id="PF00651">
    <property type="entry name" value="BTB"/>
    <property type="match status" value="1"/>
</dbReference>
<dbReference type="InterPro" id="IPR000210">
    <property type="entry name" value="BTB/POZ_dom"/>
</dbReference>
<dbReference type="EMBL" id="GGEC01026192">
    <property type="protein sequence ID" value="MBX06676.1"/>
    <property type="molecule type" value="Transcribed_RNA"/>
</dbReference>
<dbReference type="InterPro" id="IPR016024">
    <property type="entry name" value="ARM-type_fold"/>
</dbReference>
<accession>A0A2P2KLT4</accession>
<dbReference type="InterPro" id="IPR044953">
    <property type="entry name" value="At1g04390-like"/>
</dbReference>
<sequence>MRSAAKQGGGGRGGGATESNSRHIQTLHRRLLEALKLGHRCYDDKEAKWQCTDIEIQRHVLRSIASFLTCISGDNLKHPLVKDSVADMLGALVWILQQRSEAVLGLAGNVVVKLIRVMPNSILQSYLLELVHPLSSLLSSLQLEVSISCATALGMIFSNLIVKREKRVWEMLVEAEIVSHLTNNLREFSCGTMPIEYFQEMASLLSIILHQWPASRYSVWNDVELMEALQLMLVNSDFPVKATILKLYSGIALCAHGSKKLLEEEEALLQLIVLCMGRSYPPSSRIEAFRLARYLATNEQGCSKMMNISGEPLVEAIIAGLSGRTLHLQKLSHDQMSLLVEACRLALIIRWPGKHHKYFWKQGIDKVLLDLLLENNHNGPSQHFSSLDEQISRAQDILNANFLIVLRPYVWEILGWLATYCSEDCNLRMHGHENCINILITCACLSFANSIRQAPRVCQADAVDTSCGESALRAVFLMIYSSCKYIASKTKVILSEILRPTGKEYLKQLLLILNITSSRDSFVLADTVQGAIKMVALTCYSALPQYQSLIVKRGAIKILMAFIRQYLSNNEHTGRLSLTPHLHNFSERRCCWVHEDWEGDNILSFYCLRSLAELLHSASVANALDTFDGEVDSTKSQFVKMLQEICTGTSAPGLKWYAAFVLSYFGYYGFPSKLGNRVGKVLGENQYADIQFILTGGQSVDAHGVIIAIQCPSLFPPEKLPPNEKAYDISSASNDLRNQGEDLHKGICLSSHVDKQSLAKLLEFVYLGYLQANEEIARRLKLLAKHCSLQPLVTMLGRRRPKWGKPFPSYDLSLALTPTGHSFSDIILEAKATASICWTCSICSLSVPHVHAHKAVLYSSCDYLRALFQSGMQESQSQIIKVPASWEAMTKLVKWFYTDELPNPPSGCLWNNMDSKEKLCVLQPYLELCWLSDFWFLKEVHDISYKVALSCLDSAKDLSIKIIKIAADFSLWKLAEVAAHYLAPSYRQLYHSGDLEELDEVLVDIIRTASVQLSQQGH</sequence>
<dbReference type="CDD" id="cd18186">
    <property type="entry name" value="BTB_POZ_ZBTB_KLHL-like"/>
    <property type="match status" value="1"/>
</dbReference>
<feature type="domain" description="BTB" evidence="3">
    <location>
        <begin position="824"/>
        <end position="905"/>
    </location>
</feature>
<dbReference type="PROSITE" id="PS50097">
    <property type="entry name" value="BTB"/>
    <property type="match status" value="1"/>
</dbReference>
<dbReference type="PANTHER" id="PTHR35918">
    <property type="entry name" value="OS06G0674800 PROTEIN"/>
    <property type="match status" value="1"/>
</dbReference>
<dbReference type="AlphaFoldDB" id="A0A2P2KLT4"/>
<feature type="region of interest" description="Disordered" evidence="2">
    <location>
        <begin position="1"/>
        <end position="23"/>
    </location>
</feature>
<evidence type="ECO:0000313" key="4">
    <source>
        <dbReference type="EMBL" id="MBX06676.1"/>
    </source>
</evidence>
<feature type="compositionally biased region" description="Gly residues" evidence="2">
    <location>
        <begin position="7"/>
        <end position="16"/>
    </location>
</feature>
<dbReference type="InterPro" id="IPR011333">
    <property type="entry name" value="SKP1/BTB/POZ_sf"/>
</dbReference>
<dbReference type="SUPFAM" id="SSF54695">
    <property type="entry name" value="POZ domain"/>
    <property type="match status" value="2"/>
</dbReference>
<dbReference type="Pfam" id="PF26522">
    <property type="entry name" value="ARM_6"/>
    <property type="match status" value="1"/>
</dbReference>
<dbReference type="Gene3D" id="3.30.710.10">
    <property type="entry name" value="Potassium Channel Kv1.1, Chain A"/>
    <property type="match status" value="2"/>
</dbReference>
<dbReference type="PANTHER" id="PTHR35918:SF1">
    <property type="entry name" value="BTB DOMAIN-CONTAINING PROTEIN"/>
    <property type="match status" value="1"/>
</dbReference>
<reference evidence="4" key="1">
    <citation type="submission" date="2018-02" db="EMBL/GenBank/DDBJ databases">
        <title>Rhizophora mucronata_Transcriptome.</title>
        <authorList>
            <person name="Meera S.P."/>
            <person name="Sreeshan A."/>
            <person name="Augustine A."/>
        </authorList>
    </citation>
    <scope>NUCLEOTIDE SEQUENCE</scope>
    <source>
        <tissue evidence="4">Leaf</tissue>
    </source>
</reference>
<evidence type="ECO:0000259" key="3">
    <source>
        <dbReference type="PROSITE" id="PS50097"/>
    </source>
</evidence>
<dbReference type="SUPFAM" id="SSF48371">
    <property type="entry name" value="ARM repeat"/>
    <property type="match status" value="1"/>
</dbReference>
<protein>
    <submittedName>
        <fullName evidence="4">BTB/POZ domain-containing protein At1g04390 isoform X2</fullName>
    </submittedName>
</protein>
<comment type="pathway">
    <text evidence="1">Protein modification; protein ubiquitination.</text>
</comment>
<name>A0A2P2KLT4_RHIMU</name>
<organism evidence="4">
    <name type="scientific">Rhizophora mucronata</name>
    <name type="common">Asiatic mangrove</name>
    <dbReference type="NCBI Taxonomy" id="61149"/>
    <lineage>
        <taxon>Eukaryota</taxon>
        <taxon>Viridiplantae</taxon>
        <taxon>Streptophyta</taxon>
        <taxon>Embryophyta</taxon>
        <taxon>Tracheophyta</taxon>
        <taxon>Spermatophyta</taxon>
        <taxon>Magnoliopsida</taxon>
        <taxon>eudicotyledons</taxon>
        <taxon>Gunneridae</taxon>
        <taxon>Pentapetalae</taxon>
        <taxon>rosids</taxon>
        <taxon>fabids</taxon>
        <taxon>Malpighiales</taxon>
        <taxon>Rhizophoraceae</taxon>
        <taxon>Rhizophora</taxon>
    </lineage>
</organism>
<evidence type="ECO:0000256" key="1">
    <source>
        <dbReference type="ARBA" id="ARBA00004906"/>
    </source>
</evidence>
<evidence type="ECO:0000256" key="2">
    <source>
        <dbReference type="SAM" id="MobiDB-lite"/>
    </source>
</evidence>
<dbReference type="InterPro" id="IPR059007">
    <property type="entry name" value="ARM_At1g04390"/>
</dbReference>